<dbReference type="Pfam" id="PF07727">
    <property type="entry name" value="RVT_2"/>
    <property type="match status" value="1"/>
</dbReference>
<name>A0AAW2JJ52_9LAMI</name>
<gene>
    <name evidence="3" type="ORF">Sangu_3216800</name>
</gene>
<sequence>MLTASPGLSPTAAPGNPSTTLANDLPIPFRKGKRSRTAHPLVNSLFYQYLSPNYRAFSMSLSSVSIPNTYCETLRLPAWKMAMDEEMYALIERAWELVEVPPNADVVACRWVFNVKFWADAIFERYKARLVAKGFTQTYGIDYFETISPIARLNSIRTLFSLAVNLNWPMYQMGIKNAFLYGDLN</sequence>
<comment type="caution">
    <text evidence="3">The sequence shown here is derived from an EMBL/GenBank/DDBJ whole genome shotgun (WGS) entry which is preliminary data.</text>
</comment>
<accession>A0AAW2JJ52</accession>
<feature type="domain" description="Reverse transcriptase Ty1/copia-type" evidence="2">
    <location>
        <begin position="93"/>
        <end position="184"/>
    </location>
</feature>
<reference evidence="3" key="2">
    <citation type="journal article" date="2024" name="Plant">
        <title>Genomic evolution and insights into agronomic trait innovations of Sesamum species.</title>
        <authorList>
            <person name="Miao H."/>
            <person name="Wang L."/>
            <person name="Qu L."/>
            <person name="Liu H."/>
            <person name="Sun Y."/>
            <person name="Le M."/>
            <person name="Wang Q."/>
            <person name="Wei S."/>
            <person name="Zheng Y."/>
            <person name="Lin W."/>
            <person name="Duan Y."/>
            <person name="Cao H."/>
            <person name="Xiong S."/>
            <person name="Wang X."/>
            <person name="Wei L."/>
            <person name="Li C."/>
            <person name="Ma Q."/>
            <person name="Ju M."/>
            <person name="Zhao R."/>
            <person name="Li G."/>
            <person name="Mu C."/>
            <person name="Tian Q."/>
            <person name="Mei H."/>
            <person name="Zhang T."/>
            <person name="Gao T."/>
            <person name="Zhang H."/>
        </authorList>
    </citation>
    <scope>NUCLEOTIDE SEQUENCE</scope>
    <source>
        <strain evidence="3">G01</strain>
    </source>
</reference>
<organism evidence="3">
    <name type="scientific">Sesamum angustifolium</name>
    <dbReference type="NCBI Taxonomy" id="2727405"/>
    <lineage>
        <taxon>Eukaryota</taxon>
        <taxon>Viridiplantae</taxon>
        <taxon>Streptophyta</taxon>
        <taxon>Embryophyta</taxon>
        <taxon>Tracheophyta</taxon>
        <taxon>Spermatophyta</taxon>
        <taxon>Magnoliopsida</taxon>
        <taxon>eudicotyledons</taxon>
        <taxon>Gunneridae</taxon>
        <taxon>Pentapetalae</taxon>
        <taxon>asterids</taxon>
        <taxon>lamiids</taxon>
        <taxon>Lamiales</taxon>
        <taxon>Pedaliaceae</taxon>
        <taxon>Sesamum</taxon>
    </lineage>
</organism>
<protein>
    <submittedName>
        <fullName evidence="3">Copia protein</fullName>
    </submittedName>
</protein>
<evidence type="ECO:0000259" key="2">
    <source>
        <dbReference type="Pfam" id="PF07727"/>
    </source>
</evidence>
<dbReference type="InterPro" id="IPR013103">
    <property type="entry name" value="RVT_2"/>
</dbReference>
<dbReference type="AlphaFoldDB" id="A0AAW2JJ52"/>
<reference evidence="3" key="1">
    <citation type="submission" date="2020-06" db="EMBL/GenBank/DDBJ databases">
        <authorList>
            <person name="Li T."/>
            <person name="Hu X."/>
            <person name="Zhang T."/>
            <person name="Song X."/>
            <person name="Zhang H."/>
            <person name="Dai N."/>
            <person name="Sheng W."/>
            <person name="Hou X."/>
            <person name="Wei L."/>
        </authorList>
    </citation>
    <scope>NUCLEOTIDE SEQUENCE</scope>
    <source>
        <strain evidence="3">G01</strain>
        <tissue evidence="3">Leaf</tissue>
    </source>
</reference>
<proteinExistence type="predicted"/>
<dbReference type="EMBL" id="JACGWK010000847">
    <property type="protein sequence ID" value="KAL0294480.1"/>
    <property type="molecule type" value="Genomic_DNA"/>
</dbReference>
<evidence type="ECO:0000313" key="3">
    <source>
        <dbReference type="EMBL" id="KAL0294480.1"/>
    </source>
</evidence>
<evidence type="ECO:0000256" key="1">
    <source>
        <dbReference type="SAM" id="MobiDB-lite"/>
    </source>
</evidence>
<feature type="region of interest" description="Disordered" evidence="1">
    <location>
        <begin position="1"/>
        <end position="26"/>
    </location>
</feature>